<dbReference type="GO" id="GO:0016987">
    <property type="term" value="F:sigma factor activity"/>
    <property type="evidence" value="ECO:0007669"/>
    <property type="project" value="UniProtKB-KW"/>
</dbReference>
<gene>
    <name evidence="7" type="ORF">CfE428DRAFT_1948</name>
</gene>
<evidence type="ECO:0000313" key="8">
    <source>
        <dbReference type="Proteomes" id="UP000005824"/>
    </source>
</evidence>
<dbReference type="SUPFAM" id="SSF88946">
    <property type="entry name" value="Sigma2 domain of RNA polymerase sigma factors"/>
    <property type="match status" value="1"/>
</dbReference>
<dbReference type="NCBIfam" id="TIGR02989">
    <property type="entry name" value="Sig-70_gvs1"/>
    <property type="match status" value="1"/>
</dbReference>
<dbReference type="RefSeq" id="WP_006979273.1">
    <property type="nucleotide sequence ID" value="NZ_ABVL01000004.1"/>
</dbReference>
<evidence type="ECO:0000259" key="5">
    <source>
        <dbReference type="Pfam" id="PF04542"/>
    </source>
</evidence>
<protein>
    <submittedName>
        <fullName evidence="7">RNA polymerase, sigma-24 subunit, ECF subfamily</fullName>
    </submittedName>
</protein>
<evidence type="ECO:0000313" key="7">
    <source>
        <dbReference type="EMBL" id="EDY20751.1"/>
    </source>
</evidence>
<dbReference type="Pfam" id="PF08281">
    <property type="entry name" value="Sigma70_r4_2"/>
    <property type="match status" value="1"/>
</dbReference>
<dbReference type="InterPro" id="IPR013324">
    <property type="entry name" value="RNA_pol_sigma_r3/r4-like"/>
</dbReference>
<reference evidence="7 8" key="1">
    <citation type="journal article" date="2011" name="J. Bacteriol.">
        <title>Genome sequence of Chthoniobacter flavus Ellin428, an aerobic heterotrophic soil bacterium.</title>
        <authorList>
            <person name="Kant R."/>
            <person name="van Passel M.W."/>
            <person name="Palva A."/>
            <person name="Lucas S."/>
            <person name="Lapidus A."/>
            <person name="Glavina Del Rio T."/>
            <person name="Dalin E."/>
            <person name="Tice H."/>
            <person name="Bruce D."/>
            <person name="Goodwin L."/>
            <person name="Pitluck S."/>
            <person name="Larimer F.W."/>
            <person name="Land M.L."/>
            <person name="Hauser L."/>
            <person name="Sangwan P."/>
            <person name="de Vos W.M."/>
            <person name="Janssen P.H."/>
            <person name="Smidt H."/>
        </authorList>
    </citation>
    <scope>NUCLEOTIDE SEQUENCE [LARGE SCALE GENOMIC DNA]</scope>
    <source>
        <strain evidence="7 8">Ellin428</strain>
    </source>
</reference>
<dbReference type="InterPro" id="IPR013325">
    <property type="entry name" value="RNA_pol_sigma_r2"/>
</dbReference>
<keyword evidence="8" id="KW-1185">Reference proteome</keyword>
<dbReference type="STRING" id="497964.CfE428DRAFT_1948"/>
<dbReference type="SUPFAM" id="SSF88659">
    <property type="entry name" value="Sigma3 and sigma4 domains of RNA polymerase sigma factors"/>
    <property type="match status" value="1"/>
</dbReference>
<name>B4CZ60_9BACT</name>
<dbReference type="GO" id="GO:0006352">
    <property type="term" value="P:DNA-templated transcription initiation"/>
    <property type="evidence" value="ECO:0007669"/>
    <property type="project" value="InterPro"/>
</dbReference>
<feature type="domain" description="RNA polymerase sigma factor 70 region 4 type 2" evidence="6">
    <location>
        <begin position="120"/>
        <end position="173"/>
    </location>
</feature>
<dbReference type="InParanoid" id="B4CZ60"/>
<dbReference type="InterPro" id="IPR013249">
    <property type="entry name" value="RNA_pol_sigma70_r4_t2"/>
</dbReference>
<dbReference type="InterPro" id="IPR039425">
    <property type="entry name" value="RNA_pol_sigma-70-like"/>
</dbReference>
<evidence type="ECO:0000256" key="3">
    <source>
        <dbReference type="ARBA" id="ARBA00023082"/>
    </source>
</evidence>
<dbReference type="PANTHER" id="PTHR43133:SF51">
    <property type="entry name" value="RNA POLYMERASE SIGMA FACTOR"/>
    <property type="match status" value="1"/>
</dbReference>
<dbReference type="GO" id="GO:0003677">
    <property type="term" value="F:DNA binding"/>
    <property type="evidence" value="ECO:0007669"/>
    <property type="project" value="InterPro"/>
</dbReference>
<dbReference type="Gene3D" id="1.10.10.10">
    <property type="entry name" value="Winged helix-like DNA-binding domain superfamily/Winged helix DNA-binding domain"/>
    <property type="match status" value="1"/>
</dbReference>
<comment type="similarity">
    <text evidence="1">Belongs to the sigma-70 factor family. ECF subfamily.</text>
</comment>
<accession>B4CZ60</accession>
<proteinExistence type="inferred from homology"/>
<dbReference type="Gene3D" id="1.10.1740.10">
    <property type="match status" value="1"/>
</dbReference>
<evidence type="ECO:0000256" key="4">
    <source>
        <dbReference type="ARBA" id="ARBA00023163"/>
    </source>
</evidence>
<dbReference type="PANTHER" id="PTHR43133">
    <property type="entry name" value="RNA POLYMERASE ECF-TYPE SIGMA FACTO"/>
    <property type="match status" value="1"/>
</dbReference>
<dbReference type="AlphaFoldDB" id="B4CZ60"/>
<dbReference type="Pfam" id="PF04542">
    <property type="entry name" value="Sigma70_r2"/>
    <property type="match status" value="1"/>
</dbReference>
<dbReference type="InterPro" id="IPR014331">
    <property type="entry name" value="RNA_pol_sigma70_ECF_RHOBA"/>
</dbReference>
<keyword evidence="2" id="KW-0805">Transcription regulation</keyword>
<organism evidence="7 8">
    <name type="scientific">Chthoniobacter flavus Ellin428</name>
    <dbReference type="NCBI Taxonomy" id="497964"/>
    <lineage>
        <taxon>Bacteria</taxon>
        <taxon>Pseudomonadati</taxon>
        <taxon>Verrucomicrobiota</taxon>
        <taxon>Spartobacteria</taxon>
        <taxon>Chthoniobacterales</taxon>
        <taxon>Chthoniobacteraceae</taxon>
        <taxon>Chthoniobacter</taxon>
    </lineage>
</organism>
<dbReference type="Proteomes" id="UP000005824">
    <property type="component" value="Unassembled WGS sequence"/>
</dbReference>
<dbReference type="InterPro" id="IPR036388">
    <property type="entry name" value="WH-like_DNA-bd_sf"/>
</dbReference>
<dbReference type="eggNOG" id="COG1595">
    <property type="taxonomic scope" value="Bacteria"/>
</dbReference>
<dbReference type="NCBIfam" id="TIGR02937">
    <property type="entry name" value="sigma70-ECF"/>
    <property type="match status" value="1"/>
</dbReference>
<evidence type="ECO:0000256" key="1">
    <source>
        <dbReference type="ARBA" id="ARBA00010641"/>
    </source>
</evidence>
<feature type="domain" description="RNA polymerase sigma-70 region 2" evidence="5">
    <location>
        <begin position="27"/>
        <end position="91"/>
    </location>
</feature>
<keyword evidence="3" id="KW-0731">Sigma factor</keyword>
<comment type="caution">
    <text evidence="7">The sequence shown here is derived from an EMBL/GenBank/DDBJ whole genome shotgun (WGS) entry which is preliminary data.</text>
</comment>
<dbReference type="EMBL" id="ABVL01000004">
    <property type="protein sequence ID" value="EDY20751.1"/>
    <property type="molecule type" value="Genomic_DNA"/>
</dbReference>
<sequence length="187" mass="21130">MTDDTPERIPTAGRPDAGYEAFVRLLVEHEPRMRAYLRGLLPTWPDVEEVMQNASLVAWRKFADFEKETNFAGWLLTIARFEALKHRRNVARSPLVFSDDVWESLANEAESAADSGSVRREALERCLGKLPPNQRELVLKAYAPGAHLKEIAQQAGSSEQAFYKTMQRLRAALLECISRTMAQEGLV</sequence>
<keyword evidence="4" id="KW-0804">Transcription</keyword>
<evidence type="ECO:0000256" key="2">
    <source>
        <dbReference type="ARBA" id="ARBA00023015"/>
    </source>
</evidence>
<dbReference type="InterPro" id="IPR007627">
    <property type="entry name" value="RNA_pol_sigma70_r2"/>
</dbReference>
<evidence type="ECO:0000259" key="6">
    <source>
        <dbReference type="Pfam" id="PF08281"/>
    </source>
</evidence>
<dbReference type="InterPro" id="IPR014284">
    <property type="entry name" value="RNA_pol_sigma-70_dom"/>
</dbReference>